<dbReference type="EMBL" id="CAJNOO010000882">
    <property type="protein sequence ID" value="CAF1054261.1"/>
    <property type="molecule type" value="Genomic_DNA"/>
</dbReference>
<feature type="transmembrane region" description="Helical" evidence="5">
    <location>
        <begin position="557"/>
        <end position="576"/>
    </location>
</feature>
<dbReference type="Gene3D" id="1.20.1540.10">
    <property type="entry name" value="Rhomboid-like"/>
    <property type="match status" value="1"/>
</dbReference>
<dbReference type="Proteomes" id="UP000663882">
    <property type="component" value="Unassembled WGS sequence"/>
</dbReference>
<dbReference type="GO" id="GO:0004252">
    <property type="term" value="F:serine-type endopeptidase activity"/>
    <property type="evidence" value="ECO:0007669"/>
    <property type="project" value="InterPro"/>
</dbReference>
<reference evidence="8" key="1">
    <citation type="submission" date="2021-02" db="EMBL/GenBank/DDBJ databases">
        <authorList>
            <person name="Nowell W R."/>
        </authorList>
    </citation>
    <scope>NUCLEOTIDE SEQUENCE</scope>
</reference>
<evidence type="ECO:0000256" key="5">
    <source>
        <dbReference type="SAM" id="Phobius"/>
    </source>
</evidence>
<dbReference type="Pfam" id="PF01694">
    <property type="entry name" value="Rhomboid"/>
    <property type="match status" value="1"/>
</dbReference>
<evidence type="ECO:0000313" key="9">
    <source>
        <dbReference type="Proteomes" id="UP000663882"/>
    </source>
</evidence>
<keyword evidence="2 5" id="KW-0812">Transmembrane</keyword>
<dbReference type="InterPro" id="IPR003100">
    <property type="entry name" value="PAZ_dom"/>
</dbReference>
<feature type="transmembrane region" description="Helical" evidence="5">
    <location>
        <begin position="525"/>
        <end position="545"/>
    </location>
</feature>
<evidence type="ECO:0000256" key="3">
    <source>
        <dbReference type="ARBA" id="ARBA00022989"/>
    </source>
</evidence>
<dbReference type="SMART" id="SM00950">
    <property type="entry name" value="Piwi"/>
    <property type="match status" value="1"/>
</dbReference>
<protein>
    <recommendedName>
        <fullName evidence="10">Piwi domain-containing protein</fullName>
    </recommendedName>
</protein>
<evidence type="ECO:0000259" key="6">
    <source>
        <dbReference type="PROSITE" id="PS50821"/>
    </source>
</evidence>
<dbReference type="Pfam" id="PF16486">
    <property type="entry name" value="ArgoN"/>
    <property type="match status" value="1"/>
</dbReference>
<dbReference type="InterPro" id="IPR032474">
    <property type="entry name" value="Argonaute_N"/>
</dbReference>
<sequence>MINTLESLANEILLNILSNLTWFEMIESFWSINKRFNSLVCSIFSINYGRNKSGIIISETDLSLNKYQSILFSIISNSTLSISIQRIYIDGAKSVFFDRISEWIFQENLICFINLKSLILTRCYLSEILINNLSLLVQYQLDELILTIDEDSLEMFYYEYESSKNGCDQVQKLTIMCQGFIRQLFSSKCQLTSLRLDISQDNSLFQIHDCLSSSFSHIYSNQIDNQLVTNCMTLRRLHIHVIYGYFIEDIIEHVPALEILSVIIRDTLARQSLYPVTVKTFTPTIVNWYDKIPKLKCFTLKSNIFHDSEFVYLKWILNNVNYVEKLKLRLYINLTYQEDLMKRHCFIDANFINEYCMPDISRNLIIFNFYILFKCELLSDNNIQIIENSFKIHQFFIDHHWIKVKCFFDPIMSYQYISSTGMIKPKFFDSIKYYSNIFDWQHMKSLKVNLCPSIDLFLKQFDILFPHITSIQFNMGYTHAVLDQGDYMRILLAPFFHGDDMHLYYNMASFLYKGQQLETLFGGRYFALLVTILTISSSLMLVILGQLASSLFDNPEYLFTCAIGFSAVIFALKVITTHYTPDYNSNSLFGFIPVSTKYIVWVELIVIQLITPNVSFLGDDDDDDYLSFERVSIRCKDDIPPDYSQLDSYPSNGIINQKSSHDDQTENGSYNISSTVAIRSNVSNLQKKKIDIPILQAGRGTVHWFKSIEFNFLLFFFLAGEQTVVYTNHFSIKFGKPANEVIIYQYDINVKILMSDGSWRTCIKDERLEALQKLIKEEHFPLVWYDDEKNLYAAKSLISTFTKDYEFEIDHNAIDKNNKFRCSISLVKTYELKNIFNVIQERKSTQLDDQVKIFDVLFKHIQRSNMITIENELYPKCQLLNDLGDGRGIGSGFYQAIVFGERGPTLNINNIYRCFYQSYNLIKFISCYLNYDIQLYGILPEDHTLLIENILKFLWFVIKSSNKICQYRLKSFGCSASEHKYAIDGTKQITAVDYFHDKLQIHLRHPHLPVVEIYNPNDENQSYILPMELVNVDEGQTILQSLTAEQYAKIKKKTVVSPGERYKMIRRIVNERRFNQDLYLKQFGITVNTDEMVMLPARILSRAEIKYKSLNDGSYGDVIESIQIGKWCLNNRFNKTYEIRTWAVVFVSSHKPDSQQIDLTRKFAQRISEAMSKYDIRFNSSPIEKSIAAVPKTIILHMKELRKQKCKVIFYILYKTGDCIYHLMKALEYWKNNGLVIRTIDFKHLESKSTSTIDKYFANLVDILNTTADGINQLVSSIWSLTSPSAQHDIFMFFGIACTHITYSYEQPPITTIIGSKDSTGRIYTNPIQFSPQEKVSLKFINELHIYVRQLLCEFSNYNSCLPNKLVLYRAGVDDGSSEKILNNELPAIRQACQEIYGHNSLPKICFIVVKNNHNTYFFTFNKQSNQANSVQPGTVIDTDIVLQNGFHFYLNSNTTKSTSQPTFYEVLYNDIGFTSNDIQQLTYYLCHTDVEDTDITPVPAPIHYATRGVICDDVHTNESVNRRFDRIVKDPIFTTYLNLTVPPYGSLDFTDPILDRFCSKILPYIQNKIEWIDVEPLSMERILHSRIYPRLYGLGLIKFSSNKARNLFTDGNFFIQNFKYQISSLVVRINKCEEPKTIKNTNIFIYTQILTNFINLKSLNFNPTPAIEYYRLAFGASPPNISSSILLHLRVVVESYEDCLYLLDGRFHCLQTFYVTIICSSNSLASPLINNRRIIEHLQSFALILKSVLLSYNNFLIPLLHRMINLEELNLCFISHNTSIIDGNDLEMNIMNYMTKLKIFKFNIHSIIPFNNQINLPSNEYIQHTFKNFINKNQIISSIDSFPKANQFHCHIYSCPYIWLDYNNITNNFRDGSFESVRKLSLVDERPFEHEFFLRIAKSFPSVRRLHVHNREPQKNKNQQWSIIEYPYLIELNLLQTHDNYVEQFLNNNKLSLVKNISLHVDYNTLQKLTDNFTSDTTRLNCSKMKYLTLYNQPQICSPNFKDYFAHAELW</sequence>
<dbReference type="PROSITE" id="PS50821">
    <property type="entry name" value="PAZ"/>
    <property type="match status" value="1"/>
</dbReference>
<dbReference type="GO" id="GO:0003723">
    <property type="term" value="F:RNA binding"/>
    <property type="evidence" value="ECO:0007669"/>
    <property type="project" value="InterPro"/>
</dbReference>
<organism evidence="8 9">
    <name type="scientific">Rotaria sordida</name>
    <dbReference type="NCBI Taxonomy" id="392033"/>
    <lineage>
        <taxon>Eukaryota</taxon>
        <taxon>Metazoa</taxon>
        <taxon>Spiralia</taxon>
        <taxon>Gnathifera</taxon>
        <taxon>Rotifera</taxon>
        <taxon>Eurotatoria</taxon>
        <taxon>Bdelloidea</taxon>
        <taxon>Philodinida</taxon>
        <taxon>Philodinidae</taxon>
        <taxon>Rotaria</taxon>
    </lineage>
</organism>
<evidence type="ECO:0000259" key="7">
    <source>
        <dbReference type="PROSITE" id="PS50822"/>
    </source>
</evidence>
<proteinExistence type="predicted"/>
<keyword evidence="4 5" id="KW-0472">Membrane</keyword>
<dbReference type="Pfam" id="PF02170">
    <property type="entry name" value="PAZ"/>
    <property type="match status" value="1"/>
</dbReference>
<accession>A0A814KPA0</accession>
<dbReference type="InterPro" id="IPR036397">
    <property type="entry name" value="RNaseH_sf"/>
</dbReference>
<dbReference type="PANTHER" id="PTHR22891">
    <property type="entry name" value="EUKARYOTIC TRANSLATION INITIATION FACTOR 2C"/>
    <property type="match status" value="1"/>
</dbReference>
<dbReference type="InterPro" id="IPR003165">
    <property type="entry name" value="Piwi"/>
</dbReference>
<dbReference type="GO" id="GO:0016020">
    <property type="term" value="C:membrane"/>
    <property type="evidence" value="ECO:0007669"/>
    <property type="project" value="UniProtKB-SubCell"/>
</dbReference>
<evidence type="ECO:0000313" key="8">
    <source>
        <dbReference type="EMBL" id="CAF1054261.1"/>
    </source>
</evidence>
<dbReference type="PROSITE" id="PS50822">
    <property type="entry name" value="PIWI"/>
    <property type="match status" value="1"/>
</dbReference>
<dbReference type="SUPFAM" id="SSF53098">
    <property type="entry name" value="Ribonuclease H-like"/>
    <property type="match status" value="1"/>
</dbReference>
<feature type="domain" description="PAZ" evidence="6">
    <location>
        <begin position="920"/>
        <end position="1034"/>
    </location>
</feature>
<dbReference type="Gene3D" id="2.170.260.10">
    <property type="entry name" value="paz domain"/>
    <property type="match status" value="1"/>
</dbReference>
<dbReference type="InterPro" id="IPR036085">
    <property type="entry name" value="PAZ_dom_sf"/>
</dbReference>
<dbReference type="Pfam" id="PF02171">
    <property type="entry name" value="Piwi"/>
    <property type="match status" value="1"/>
</dbReference>
<name>A0A814KPA0_9BILA</name>
<dbReference type="Gene3D" id="3.40.50.2300">
    <property type="match status" value="1"/>
</dbReference>
<evidence type="ECO:0000256" key="2">
    <source>
        <dbReference type="ARBA" id="ARBA00022692"/>
    </source>
</evidence>
<dbReference type="InterPro" id="IPR035952">
    <property type="entry name" value="Rhomboid-like_sf"/>
</dbReference>
<dbReference type="CDD" id="cd02846">
    <property type="entry name" value="PAZ_argonaute_like"/>
    <property type="match status" value="1"/>
</dbReference>
<dbReference type="SUPFAM" id="SSF101690">
    <property type="entry name" value="PAZ domain"/>
    <property type="match status" value="1"/>
</dbReference>
<dbReference type="Gene3D" id="3.30.420.10">
    <property type="entry name" value="Ribonuclease H-like superfamily/Ribonuclease H"/>
    <property type="match status" value="1"/>
</dbReference>
<dbReference type="OrthoDB" id="10252740at2759"/>
<dbReference type="SUPFAM" id="SSF144091">
    <property type="entry name" value="Rhomboid-like"/>
    <property type="match status" value="1"/>
</dbReference>
<evidence type="ECO:0008006" key="10">
    <source>
        <dbReference type="Google" id="ProtNLM"/>
    </source>
</evidence>
<comment type="subcellular location">
    <subcellularLocation>
        <location evidence="1">Membrane</location>
        <topology evidence="1">Multi-pass membrane protein</topology>
    </subcellularLocation>
</comment>
<keyword evidence="3 5" id="KW-1133">Transmembrane helix</keyword>
<evidence type="ECO:0000256" key="1">
    <source>
        <dbReference type="ARBA" id="ARBA00004141"/>
    </source>
</evidence>
<dbReference type="InterPro" id="IPR012337">
    <property type="entry name" value="RNaseH-like_sf"/>
</dbReference>
<evidence type="ECO:0000256" key="4">
    <source>
        <dbReference type="ARBA" id="ARBA00023136"/>
    </source>
</evidence>
<feature type="domain" description="Piwi" evidence="7">
    <location>
        <begin position="1279"/>
        <end position="1506"/>
    </location>
</feature>
<gene>
    <name evidence="8" type="ORF">RFH988_LOCUS16900</name>
</gene>
<dbReference type="InterPro" id="IPR022764">
    <property type="entry name" value="Peptidase_S54_rhomboid_dom"/>
</dbReference>
<comment type="caution">
    <text evidence="8">The sequence shown here is derived from an EMBL/GenBank/DDBJ whole genome shotgun (WGS) entry which is preliminary data.</text>
</comment>